<dbReference type="AlphaFoldDB" id="A0A2I0UYV7"/>
<accession>A0A2I0UYV7</accession>
<dbReference type="RefSeq" id="WP_089932259.1">
    <property type="nucleotide sequence ID" value="NZ_PDFK01000003.1"/>
</dbReference>
<protein>
    <submittedName>
        <fullName evidence="1">Uncharacterized protein</fullName>
    </submittedName>
</protein>
<name>A0A2I0UYV7_9BACI</name>
<sequence length="143" mass="16940">MIEIIYDTNSLEGSCYIEILPDQYRGECWNSSSIYFTEDNFGYILPAIDKHYKKFDYFAFNEIEVGIWDLINQELERMKQFLNSKPNPNSLKEGIGFLYGYSEQEFIENYDTNVQQLITMITEFQSWIMQKRSTTQFISVLGI</sequence>
<evidence type="ECO:0000313" key="1">
    <source>
        <dbReference type="EMBL" id="PKU51243.1"/>
    </source>
</evidence>
<comment type="caution">
    <text evidence="1">The sequence shown here is derived from an EMBL/GenBank/DDBJ whole genome shotgun (WGS) entry which is preliminary data.</text>
</comment>
<dbReference type="Proteomes" id="UP000234956">
    <property type="component" value="Unassembled WGS sequence"/>
</dbReference>
<reference evidence="1 2" key="1">
    <citation type="submission" date="2017-10" db="EMBL/GenBank/DDBJ databases">
        <title>Draft genome of Lysinibacillus fusiformis strain Juneja, a laboratory-derived pathogen of Drosophila melanogaster.</title>
        <authorList>
            <person name="Smith B.R."/>
            <person name="Unckless R.L."/>
        </authorList>
    </citation>
    <scope>NUCLEOTIDE SEQUENCE [LARGE SCALE GENOMIC DNA]</scope>
    <source>
        <strain evidence="1 2">Juneja</strain>
    </source>
</reference>
<proteinExistence type="predicted"/>
<dbReference type="EMBL" id="PDFK01000003">
    <property type="protein sequence ID" value="PKU51243.1"/>
    <property type="molecule type" value="Genomic_DNA"/>
</dbReference>
<organism evidence="1 2">
    <name type="scientific">Lysinibacillus fusiformis</name>
    <dbReference type="NCBI Taxonomy" id="28031"/>
    <lineage>
        <taxon>Bacteria</taxon>
        <taxon>Bacillati</taxon>
        <taxon>Bacillota</taxon>
        <taxon>Bacilli</taxon>
        <taxon>Bacillales</taxon>
        <taxon>Bacillaceae</taxon>
        <taxon>Lysinibacillus</taxon>
    </lineage>
</organism>
<evidence type="ECO:0000313" key="2">
    <source>
        <dbReference type="Proteomes" id="UP000234956"/>
    </source>
</evidence>
<gene>
    <name evidence="1" type="ORF">CRI88_10965</name>
</gene>